<protein>
    <submittedName>
        <fullName evidence="1">Uncharacterized protein</fullName>
    </submittedName>
</protein>
<proteinExistence type="predicted"/>
<gene>
    <name evidence="1" type="ORF">L6773_09930</name>
</gene>
<name>A0ABS9KDG6_9BACT</name>
<reference evidence="1" key="2">
    <citation type="submission" date="2024-05" db="EMBL/GenBank/DDBJ databases">
        <title>Rhodohalobacter halophilus gen. nov., sp. nov., a moderately halophilic member of the family Balneolaceae.</title>
        <authorList>
            <person name="Xia J."/>
        </authorList>
    </citation>
    <scope>NUCLEOTIDE SEQUENCE</scope>
    <source>
        <strain evidence="1">WB101</strain>
    </source>
</reference>
<dbReference type="Proteomes" id="UP001165366">
    <property type="component" value="Unassembled WGS sequence"/>
</dbReference>
<sequence length="90" mass="10342">MAKMKLTSSEKSILRELIFPEPFEHIQEETGLGFGTIRDDLIKLINHGFIEVYEKYSSSSVSPFYDSDNIDQFSFKATKRGLKNIQNHAI</sequence>
<dbReference type="EMBL" id="JAKLWS010000010">
    <property type="protein sequence ID" value="MCG2588886.1"/>
    <property type="molecule type" value="Genomic_DNA"/>
</dbReference>
<evidence type="ECO:0000313" key="1">
    <source>
        <dbReference type="EMBL" id="MCG2588886.1"/>
    </source>
</evidence>
<comment type="caution">
    <text evidence="1">The sequence shown here is derived from an EMBL/GenBank/DDBJ whole genome shotgun (WGS) entry which is preliminary data.</text>
</comment>
<keyword evidence="2" id="KW-1185">Reference proteome</keyword>
<evidence type="ECO:0000313" key="2">
    <source>
        <dbReference type="Proteomes" id="UP001165366"/>
    </source>
</evidence>
<organism evidence="1 2">
    <name type="scientific">Rhodohalobacter sulfatireducens</name>
    <dbReference type="NCBI Taxonomy" id="2911366"/>
    <lineage>
        <taxon>Bacteria</taxon>
        <taxon>Pseudomonadati</taxon>
        <taxon>Balneolota</taxon>
        <taxon>Balneolia</taxon>
        <taxon>Balneolales</taxon>
        <taxon>Balneolaceae</taxon>
        <taxon>Rhodohalobacter</taxon>
    </lineage>
</organism>
<accession>A0ABS9KDG6</accession>
<reference evidence="1" key="1">
    <citation type="submission" date="2022-01" db="EMBL/GenBank/DDBJ databases">
        <authorList>
            <person name="Wang Y."/>
        </authorList>
    </citation>
    <scope>NUCLEOTIDE SEQUENCE</scope>
    <source>
        <strain evidence="1">WB101</strain>
    </source>
</reference>